<reference evidence="1 2" key="1">
    <citation type="journal article" date="2022" name="Hortic Res">
        <title>A haplotype resolved chromosomal level avocado genome allows analysis of novel avocado genes.</title>
        <authorList>
            <person name="Nath O."/>
            <person name="Fletcher S.J."/>
            <person name="Hayward A."/>
            <person name="Shaw L.M."/>
            <person name="Masouleh A.K."/>
            <person name="Furtado A."/>
            <person name="Henry R.J."/>
            <person name="Mitter N."/>
        </authorList>
    </citation>
    <scope>NUCLEOTIDE SEQUENCE [LARGE SCALE GENOMIC DNA]</scope>
    <source>
        <strain evidence="2">cv. Hass</strain>
    </source>
</reference>
<proteinExistence type="predicted"/>
<evidence type="ECO:0000313" key="2">
    <source>
        <dbReference type="Proteomes" id="UP001234297"/>
    </source>
</evidence>
<accession>A0ACC2LMC0</accession>
<sequence length="74" mass="8554">MRSGEQVRGENLCCDLGLLYIAAVWGFSQREMARLTERGSRRCCCRRYYRRGGSSETRIGGEDKEGWKKLFSLI</sequence>
<gene>
    <name evidence="1" type="ORF">MRB53_008846</name>
</gene>
<dbReference type="EMBL" id="CM056811">
    <property type="protein sequence ID" value="KAJ8634579.1"/>
    <property type="molecule type" value="Genomic_DNA"/>
</dbReference>
<keyword evidence="2" id="KW-1185">Reference proteome</keyword>
<organism evidence="1 2">
    <name type="scientific">Persea americana</name>
    <name type="common">Avocado</name>
    <dbReference type="NCBI Taxonomy" id="3435"/>
    <lineage>
        <taxon>Eukaryota</taxon>
        <taxon>Viridiplantae</taxon>
        <taxon>Streptophyta</taxon>
        <taxon>Embryophyta</taxon>
        <taxon>Tracheophyta</taxon>
        <taxon>Spermatophyta</taxon>
        <taxon>Magnoliopsida</taxon>
        <taxon>Magnoliidae</taxon>
        <taxon>Laurales</taxon>
        <taxon>Lauraceae</taxon>
        <taxon>Persea</taxon>
    </lineage>
</organism>
<protein>
    <submittedName>
        <fullName evidence="1">Uncharacterized protein</fullName>
    </submittedName>
</protein>
<dbReference type="Proteomes" id="UP001234297">
    <property type="component" value="Chromosome 3"/>
</dbReference>
<comment type="caution">
    <text evidence="1">The sequence shown here is derived from an EMBL/GenBank/DDBJ whole genome shotgun (WGS) entry which is preliminary data.</text>
</comment>
<name>A0ACC2LMC0_PERAE</name>
<evidence type="ECO:0000313" key="1">
    <source>
        <dbReference type="EMBL" id="KAJ8634579.1"/>
    </source>
</evidence>